<dbReference type="EMBL" id="JAGTXO010000056">
    <property type="protein sequence ID" value="KAG8458126.1"/>
    <property type="molecule type" value="Genomic_DNA"/>
</dbReference>
<reference evidence="2" key="1">
    <citation type="submission" date="2021-05" db="EMBL/GenBank/DDBJ databases">
        <title>The genome of the haptophyte Pavlova lutheri (Diacronema luteri, Pavlovales) - a model for lipid biosynthesis in eukaryotic algae.</title>
        <authorList>
            <person name="Hulatt C.J."/>
            <person name="Posewitz M.C."/>
        </authorList>
    </citation>
    <scope>NUCLEOTIDE SEQUENCE</scope>
    <source>
        <strain evidence="2">NIVA-4/92</strain>
    </source>
</reference>
<keyword evidence="3" id="KW-1185">Reference proteome</keyword>
<organism evidence="2 3">
    <name type="scientific">Diacronema lutheri</name>
    <name type="common">Unicellular marine alga</name>
    <name type="synonym">Monochrysis lutheri</name>
    <dbReference type="NCBI Taxonomy" id="2081491"/>
    <lineage>
        <taxon>Eukaryota</taxon>
        <taxon>Haptista</taxon>
        <taxon>Haptophyta</taxon>
        <taxon>Pavlovophyceae</taxon>
        <taxon>Pavlovales</taxon>
        <taxon>Pavlovaceae</taxon>
        <taxon>Diacronema</taxon>
    </lineage>
</organism>
<evidence type="ECO:0000313" key="1">
    <source>
        <dbReference type="EMBL" id="KAG8458126.1"/>
    </source>
</evidence>
<comment type="caution">
    <text evidence="2">The sequence shown here is derived from an EMBL/GenBank/DDBJ whole genome shotgun (WGS) entry which is preliminary data.</text>
</comment>
<sequence length="238" mass="25304">MLFVLAACALSGGSAPPARGVGATALSRLHSSAVFDRRALFRAASSVSSAAFAASLLAGSVARAPALAAVVAPVKNEEDLREAVVLIARVMEATEQEERLINSGKYKDLQRKSVKNAATMMLENYALQRNLVRAAIFVPGENVAEASRLSQEATEALNQIVGYFPAELSVGELERPQKEFVLRALSATRANLASFLALLPTPAVKTALAQVRSENELNAADYQKIFGEPMLNAPPPRS</sequence>
<dbReference type="OMA" id="FKDVQRA"/>
<dbReference type="EMBL" id="JAGTXO010000056">
    <property type="protein sequence ID" value="KAG8458150.1"/>
    <property type="molecule type" value="Genomic_DNA"/>
</dbReference>
<dbReference type="AlphaFoldDB" id="A0A8J6C5H9"/>
<dbReference type="Proteomes" id="UP000751190">
    <property type="component" value="Unassembled WGS sequence"/>
</dbReference>
<evidence type="ECO:0000313" key="3">
    <source>
        <dbReference type="Proteomes" id="UP000751190"/>
    </source>
</evidence>
<proteinExistence type="predicted"/>
<dbReference type="OrthoDB" id="205651at2759"/>
<name>A0A8J6C5H9_DIALT</name>
<accession>A0A8J6C5H9</accession>
<gene>
    <name evidence="1" type="ORF">KFE25_011657</name>
    <name evidence="2" type="ORF">KFE25_011681</name>
</gene>
<evidence type="ECO:0000313" key="2">
    <source>
        <dbReference type="EMBL" id="KAG8458150.1"/>
    </source>
</evidence>
<protein>
    <submittedName>
        <fullName evidence="2">Uncharacterized protein</fullName>
    </submittedName>
</protein>